<reference evidence="2 4" key="1">
    <citation type="journal article" date="2011" name="Nature">
        <title>The Medicago genome provides insight into the evolution of rhizobial symbioses.</title>
        <authorList>
            <person name="Young N.D."/>
            <person name="Debelle F."/>
            <person name="Oldroyd G.E."/>
            <person name="Geurts R."/>
            <person name="Cannon S.B."/>
            <person name="Udvardi M.K."/>
            <person name="Benedito V.A."/>
            <person name="Mayer K.F."/>
            <person name="Gouzy J."/>
            <person name="Schoof H."/>
            <person name="Van de Peer Y."/>
            <person name="Proost S."/>
            <person name="Cook D.R."/>
            <person name="Meyers B.C."/>
            <person name="Spannagl M."/>
            <person name="Cheung F."/>
            <person name="De Mita S."/>
            <person name="Krishnakumar V."/>
            <person name="Gundlach H."/>
            <person name="Zhou S."/>
            <person name="Mudge J."/>
            <person name="Bharti A.K."/>
            <person name="Murray J.D."/>
            <person name="Naoumkina M.A."/>
            <person name="Rosen B."/>
            <person name="Silverstein K.A."/>
            <person name="Tang H."/>
            <person name="Rombauts S."/>
            <person name="Zhao P.X."/>
            <person name="Zhou P."/>
            <person name="Barbe V."/>
            <person name="Bardou P."/>
            <person name="Bechner M."/>
            <person name="Bellec A."/>
            <person name="Berger A."/>
            <person name="Berges H."/>
            <person name="Bidwell S."/>
            <person name="Bisseling T."/>
            <person name="Choisne N."/>
            <person name="Couloux A."/>
            <person name="Denny R."/>
            <person name="Deshpande S."/>
            <person name="Dai X."/>
            <person name="Doyle J.J."/>
            <person name="Dudez A.M."/>
            <person name="Farmer A.D."/>
            <person name="Fouteau S."/>
            <person name="Franken C."/>
            <person name="Gibelin C."/>
            <person name="Gish J."/>
            <person name="Goldstein S."/>
            <person name="Gonzalez A.J."/>
            <person name="Green P.J."/>
            <person name="Hallab A."/>
            <person name="Hartog M."/>
            <person name="Hua A."/>
            <person name="Humphray S.J."/>
            <person name="Jeong D.H."/>
            <person name="Jing Y."/>
            <person name="Jocker A."/>
            <person name="Kenton S.M."/>
            <person name="Kim D.J."/>
            <person name="Klee K."/>
            <person name="Lai H."/>
            <person name="Lang C."/>
            <person name="Lin S."/>
            <person name="Macmil S.L."/>
            <person name="Magdelenat G."/>
            <person name="Matthews L."/>
            <person name="McCorrison J."/>
            <person name="Monaghan E.L."/>
            <person name="Mun J.H."/>
            <person name="Najar F.Z."/>
            <person name="Nicholson C."/>
            <person name="Noirot C."/>
            <person name="O'Bleness M."/>
            <person name="Paule C.R."/>
            <person name="Poulain J."/>
            <person name="Prion F."/>
            <person name="Qin B."/>
            <person name="Qu C."/>
            <person name="Retzel E.F."/>
            <person name="Riddle C."/>
            <person name="Sallet E."/>
            <person name="Samain S."/>
            <person name="Samson N."/>
            <person name="Sanders I."/>
            <person name="Saurat O."/>
            <person name="Scarpelli C."/>
            <person name="Schiex T."/>
            <person name="Segurens B."/>
            <person name="Severin A.J."/>
            <person name="Sherrier D.J."/>
            <person name="Shi R."/>
            <person name="Sims S."/>
            <person name="Singer S.R."/>
            <person name="Sinharoy S."/>
            <person name="Sterck L."/>
            <person name="Viollet A."/>
            <person name="Wang B.B."/>
            <person name="Wang K."/>
            <person name="Wang M."/>
            <person name="Wang X."/>
            <person name="Warfsmann J."/>
            <person name="Weissenbach J."/>
            <person name="White D.D."/>
            <person name="White J.D."/>
            <person name="Wiley G.B."/>
            <person name="Wincker P."/>
            <person name="Xing Y."/>
            <person name="Yang L."/>
            <person name="Yao Z."/>
            <person name="Ying F."/>
            <person name="Zhai J."/>
            <person name="Zhou L."/>
            <person name="Zuber A."/>
            <person name="Denarie J."/>
            <person name="Dixon R.A."/>
            <person name="May G.D."/>
            <person name="Schwartz D.C."/>
            <person name="Rogers J."/>
            <person name="Quetier F."/>
            <person name="Town C.D."/>
            <person name="Roe B.A."/>
        </authorList>
    </citation>
    <scope>NUCLEOTIDE SEQUENCE [LARGE SCALE GENOMIC DNA]</scope>
    <source>
        <strain evidence="2">A17</strain>
        <strain evidence="3 4">cv. Jemalong A17</strain>
    </source>
</reference>
<dbReference type="AlphaFoldDB" id="G7KX44"/>
<sequence length="110" mass="11838">MQETQLKKLKCVKNKHGAGSNAQTPLLIEDEDAKASQNPTKRPRSSGIVIQVQHSYTDANVIAKKQSQPSQFTVVEATSQTQSQPAQATQNQSQFSQKGGGANGEDTEPT</sequence>
<reference evidence="3" key="3">
    <citation type="submission" date="2015-04" db="UniProtKB">
        <authorList>
            <consortium name="EnsemblPlants"/>
        </authorList>
    </citation>
    <scope>IDENTIFICATION</scope>
    <source>
        <strain evidence="3">cv. Jemalong A17</strain>
    </source>
</reference>
<name>G7KX44_MEDTR</name>
<keyword evidence="4" id="KW-1185">Reference proteome</keyword>
<evidence type="ECO:0000313" key="4">
    <source>
        <dbReference type="Proteomes" id="UP000002051"/>
    </source>
</evidence>
<dbReference type="EMBL" id="CM001223">
    <property type="protein sequence ID" value="AES79804.1"/>
    <property type="molecule type" value="Genomic_DNA"/>
</dbReference>
<evidence type="ECO:0000313" key="2">
    <source>
        <dbReference type="EMBL" id="AES79804.1"/>
    </source>
</evidence>
<protein>
    <submittedName>
        <fullName evidence="2 3">Uncharacterized protein</fullName>
    </submittedName>
</protein>
<dbReference type="HOGENOM" id="CLU_2174769_0_0_1"/>
<dbReference type="EnsemblPlants" id="AES79804">
    <property type="protein sequence ID" value="AES79804"/>
    <property type="gene ID" value="MTR_7g072820"/>
</dbReference>
<feature type="compositionally biased region" description="Basic residues" evidence="1">
    <location>
        <begin position="7"/>
        <end position="16"/>
    </location>
</feature>
<dbReference type="Proteomes" id="UP000002051">
    <property type="component" value="Unassembled WGS sequence"/>
</dbReference>
<gene>
    <name evidence="2" type="ordered locus">MTR_7g072820</name>
</gene>
<reference evidence="2 4" key="2">
    <citation type="journal article" date="2014" name="BMC Genomics">
        <title>An improved genome release (version Mt4.0) for the model legume Medicago truncatula.</title>
        <authorList>
            <person name="Tang H."/>
            <person name="Krishnakumar V."/>
            <person name="Bidwell S."/>
            <person name="Rosen B."/>
            <person name="Chan A."/>
            <person name="Zhou S."/>
            <person name="Gentzbittel L."/>
            <person name="Childs K.L."/>
            <person name="Yandell M."/>
            <person name="Gundlach H."/>
            <person name="Mayer K.F."/>
            <person name="Schwartz D.C."/>
            <person name="Town C.D."/>
        </authorList>
    </citation>
    <scope>GENOME REANNOTATION</scope>
    <source>
        <strain evidence="3 4">cv. Jemalong A17</strain>
    </source>
</reference>
<accession>G7KX44</accession>
<evidence type="ECO:0000256" key="1">
    <source>
        <dbReference type="SAM" id="MobiDB-lite"/>
    </source>
</evidence>
<feature type="compositionally biased region" description="Low complexity" evidence="1">
    <location>
        <begin position="77"/>
        <end position="94"/>
    </location>
</feature>
<proteinExistence type="predicted"/>
<organism evidence="2 4">
    <name type="scientific">Medicago truncatula</name>
    <name type="common">Barrel medic</name>
    <name type="synonym">Medicago tribuloides</name>
    <dbReference type="NCBI Taxonomy" id="3880"/>
    <lineage>
        <taxon>Eukaryota</taxon>
        <taxon>Viridiplantae</taxon>
        <taxon>Streptophyta</taxon>
        <taxon>Embryophyta</taxon>
        <taxon>Tracheophyta</taxon>
        <taxon>Spermatophyta</taxon>
        <taxon>Magnoliopsida</taxon>
        <taxon>eudicotyledons</taxon>
        <taxon>Gunneridae</taxon>
        <taxon>Pentapetalae</taxon>
        <taxon>rosids</taxon>
        <taxon>fabids</taxon>
        <taxon>Fabales</taxon>
        <taxon>Fabaceae</taxon>
        <taxon>Papilionoideae</taxon>
        <taxon>50 kb inversion clade</taxon>
        <taxon>NPAAA clade</taxon>
        <taxon>Hologalegina</taxon>
        <taxon>IRL clade</taxon>
        <taxon>Trifolieae</taxon>
        <taxon>Medicago</taxon>
    </lineage>
</organism>
<feature type="region of interest" description="Disordered" evidence="1">
    <location>
        <begin position="1"/>
        <end position="48"/>
    </location>
</feature>
<evidence type="ECO:0000313" key="3">
    <source>
        <dbReference type="EnsemblPlants" id="AES79804"/>
    </source>
</evidence>
<feature type="region of interest" description="Disordered" evidence="1">
    <location>
        <begin position="73"/>
        <end position="110"/>
    </location>
</feature>
<dbReference type="PaxDb" id="3880-AES79804"/>